<evidence type="ECO:0000256" key="1">
    <source>
        <dbReference type="SAM" id="MobiDB-lite"/>
    </source>
</evidence>
<reference evidence="2" key="1">
    <citation type="journal article" date="2023" name="bioRxiv">
        <title>Improved chromosome-level genome assembly for marigold (Tagetes erecta).</title>
        <authorList>
            <person name="Jiang F."/>
            <person name="Yuan L."/>
            <person name="Wang S."/>
            <person name="Wang H."/>
            <person name="Xu D."/>
            <person name="Wang A."/>
            <person name="Fan W."/>
        </authorList>
    </citation>
    <scope>NUCLEOTIDE SEQUENCE</scope>
    <source>
        <strain evidence="2">WSJ</strain>
        <tissue evidence="2">Leaf</tissue>
    </source>
</reference>
<dbReference type="Proteomes" id="UP001229421">
    <property type="component" value="Unassembled WGS sequence"/>
</dbReference>
<dbReference type="InterPro" id="IPR012866">
    <property type="entry name" value="DUF1644"/>
</dbReference>
<proteinExistence type="predicted"/>
<organism evidence="2 3">
    <name type="scientific">Tagetes erecta</name>
    <name type="common">African marigold</name>
    <dbReference type="NCBI Taxonomy" id="13708"/>
    <lineage>
        <taxon>Eukaryota</taxon>
        <taxon>Viridiplantae</taxon>
        <taxon>Streptophyta</taxon>
        <taxon>Embryophyta</taxon>
        <taxon>Tracheophyta</taxon>
        <taxon>Spermatophyta</taxon>
        <taxon>Magnoliopsida</taxon>
        <taxon>eudicotyledons</taxon>
        <taxon>Gunneridae</taxon>
        <taxon>Pentapetalae</taxon>
        <taxon>asterids</taxon>
        <taxon>campanulids</taxon>
        <taxon>Asterales</taxon>
        <taxon>Asteraceae</taxon>
        <taxon>Asteroideae</taxon>
        <taxon>Heliantheae alliance</taxon>
        <taxon>Tageteae</taxon>
        <taxon>Tagetes</taxon>
    </lineage>
</organism>
<sequence>MGGRRWVARDEGGGGSWQIILDVEAPLGGVKLGHITKAWREASRKMKGGGGICFHLFISRMAKGTRGRRRMASRNSRATPYPMLTCEHHLAKLNEKKSTMSIPKKDLEDITCSVCMEYPHNAVLLLCSSHDKGCRPYMCGTSSRYSNCLDQYKKAYTKTTSLSPHHQPPVTTADRLYELWVSPIEKHEEVAELACPLCRGQVKGWTVVESTREYLNCKKRTCMHDKCSFIGAYKELKKHVKSEHPCSKPREVDPDQEQKWRRLEREREREDVISTVTSSMPGSVVFGDYVIERNSYGSDSDDDDEGFDVDGLVRANTGSGLDVAGDNSLVNVFLLFHAFGAGGTDVASGINDNNNERDSDDDSGGGGDGGGMSLVNRLRRQSQVLLGRSGRRRRSSQT</sequence>
<evidence type="ECO:0000313" key="2">
    <source>
        <dbReference type="EMBL" id="KAK1440329.1"/>
    </source>
</evidence>
<dbReference type="EMBL" id="JAUHHV010000001">
    <property type="protein sequence ID" value="KAK1440329.1"/>
    <property type="molecule type" value="Genomic_DNA"/>
</dbReference>
<keyword evidence="3" id="KW-1185">Reference proteome</keyword>
<gene>
    <name evidence="2" type="ORF">QVD17_06154</name>
</gene>
<feature type="compositionally biased region" description="Basic residues" evidence="1">
    <location>
        <begin position="389"/>
        <end position="398"/>
    </location>
</feature>
<dbReference type="AlphaFoldDB" id="A0AAD8PBL9"/>
<dbReference type="Pfam" id="PF07800">
    <property type="entry name" value="DUF1644"/>
    <property type="match status" value="1"/>
</dbReference>
<dbReference type="PANTHER" id="PTHR31197:SF12">
    <property type="entry name" value="OS02G0770600 PROTEIN"/>
    <property type="match status" value="1"/>
</dbReference>
<feature type="region of interest" description="Disordered" evidence="1">
    <location>
        <begin position="350"/>
        <end position="398"/>
    </location>
</feature>
<dbReference type="PANTHER" id="PTHR31197">
    <property type="entry name" value="OS01G0612600 PROTEIN"/>
    <property type="match status" value="1"/>
</dbReference>
<comment type="caution">
    <text evidence="2">The sequence shown here is derived from an EMBL/GenBank/DDBJ whole genome shotgun (WGS) entry which is preliminary data.</text>
</comment>
<evidence type="ECO:0000313" key="3">
    <source>
        <dbReference type="Proteomes" id="UP001229421"/>
    </source>
</evidence>
<protein>
    <submittedName>
        <fullName evidence="2">Uncharacterized protein</fullName>
    </submittedName>
</protein>
<name>A0AAD8PBL9_TARER</name>
<accession>A0AAD8PBL9</accession>